<evidence type="ECO:0008006" key="6">
    <source>
        <dbReference type="Google" id="ProtNLM"/>
    </source>
</evidence>
<feature type="binding site" evidence="3">
    <location>
        <position position="127"/>
    </location>
    <ligand>
        <name>a divalent metal cation</name>
        <dbReference type="ChEBI" id="CHEBI:60240"/>
    </ligand>
</feature>
<evidence type="ECO:0000313" key="4">
    <source>
        <dbReference type="EMBL" id="OEH94160.1"/>
    </source>
</evidence>
<dbReference type="RefSeq" id="WP_069715723.1">
    <property type="nucleotide sequence ID" value="NZ_MJEH01000004.1"/>
</dbReference>
<keyword evidence="2 3" id="KW-0479">Metal-binding</keyword>
<dbReference type="GO" id="GO:0046872">
    <property type="term" value="F:metal ion binding"/>
    <property type="evidence" value="ECO:0007669"/>
    <property type="project" value="UniProtKB-KW"/>
</dbReference>
<evidence type="ECO:0000256" key="3">
    <source>
        <dbReference type="PIRSR" id="PIRSR607837-1"/>
    </source>
</evidence>
<dbReference type="Pfam" id="PF05163">
    <property type="entry name" value="DinB"/>
    <property type="match status" value="1"/>
</dbReference>
<name>A0A1E5LJ98_9BACI</name>
<dbReference type="EMBL" id="MJEH01000004">
    <property type="protein sequence ID" value="OEH94160.1"/>
    <property type="molecule type" value="Genomic_DNA"/>
</dbReference>
<comment type="caution">
    <text evidence="4">The sequence shown here is derived from an EMBL/GenBank/DDBJ whole genome shotgun (WGS) entry which is preliminary data.</text>
</comment>
<dbReference type="Proteomes" id="UP000095209">
    <property type="component" value="Unassembled WGS sequence"/>
</dbReference>
<dbReference type="AlphaFoldDB" id="A0A1E5LJ98"/>
<evidence type="ECO:0000313" key="5">
    <source>
        <dbReference type="Proteomes" id="UP000095209"/>
    </source>
</evidence>
<dbReference type="OrthoDB" id="119432at2"/>
<evidence type="ECO:0000256" key="2">
    <source>
        <dbReference type="ARBA" id="ARBA00022723"/>
    </source>
</evidence>
<proteinExistence type="inferred from homology"/>
<reference evidence="4 5" key="1">
    <citation type="submission" date="2016-08" db="EMBL/GenBank/DDBJ databases">
        <title>Genome of Bacillus solimangrovi GH2-4.</title>
        <authorList>
            <person name="Lim S."/>
            <person name="Kim B.-C."/>
        </authorList>
    </citation>
    <scope>NUCLEOTIDE SEQUENCE [LARGE SCALE GENOMIC DNA]</scope>
    <source>
        <strain evidence="4 5">GH2-4</strain>
    </source>
</reference>
<protein>
    <recommendedName>
        <fullName evidence="6">Damage-inducible protein DinB</fullName>
    </recommendedName>
</protein>
<evidence type="ECO:0000256" key="1">
    <source>
        <dbReference type="ARBA" id="ARBA00008635"/>
    </source>
</evidence>
<dbReference type="InterPro" id="IPR034660">
    <property type="entry name" value="DinB/YfiT-like"/>
</dbReference>
<dbReference type="SUPFAM" id="SSF109854">
    <property type="entry name" value="DinB/YfiT-like putative metalloenzymes"/>
    <property type="match status" value="1"/>
</dbReference>
<comment type="similarity">
    <text evidence="1">Belongs to the DinB family.</text>
</comment>
<dbReference type="Gene3D" id="1.20.120.450">
    <property type="entry name" value="dinb family like domain"/>
    <property type="match status" value="1"/>
</dbReference>
<feature type="binding site" evidence="3">
    <location>
        <position position="131"/>
    </location>
    <ligand>
        <name>a divalent metal cation</name>
        <dbReference type="ChEBI" id="CHEBI:60240"/>
    </ligand>
</feature>
<dbReference type="STRING" id="1305675.BFG57_08895"/>
<keyword evidence="5" id="KW-1185">Reference proteome</keyword>
<feature type="binding site" evidence="3">
    <location>
        <position position="48"/>
    </location>
    <ligand>
        <name>a divalent metal cation</name>
        <dbReference type="ChEBI" id="CHEBI:60240"/>
    </ligand>
</feature>
<accession>A0A1E5LJ98</accession>
<organism evidence="4 5">
    <name type="scientific">Bacillus solimangrovi</name>
    <dbReference type="NCBI Taxonomy" id="1305675"/>
    <lineage>
        <taxon>Bacteria</taxon>
        <taxon>Bacillati</taxon>
        <taxon>Bacillota</taxon>
        <taxon>Bacilli</taxon>
        <taxon>Bacillales</taxon>
        <taxon>Bacillaceae</taxon>
        <taxon>Bacillus</taxon>
    </lineage>
</organism>
<gene>
    <name evidence="4" type="ORF">BFG57_08895</name>
</gene>
<dbReference type="InterPro" id="IPR007837">
    <property type="entry name" value="DinB"/>
</dbReference>
<sequence length="166" mass="18985">MFRQLDDFMKAWEYEERATANVLNHLTDESLHQEVAEGNWSLGRIAWHIVTSVKNLSSQVELDFEAPSEDWIVPTSAKDIAEGFVNASKAFKEALQTQVTDEMLLEEIDFFGRNMTKGVLLSYLINHQTHHRGQMTILMRQAELEVPGIYGPSKNEWAKYGMVAPK</sequence>